<evidence type="ECO:0000259" key="3">
    <source>
        <dbReference type="Pfam" id="PF19830"/>
    </source>
</evidence>
<dbReference type="RefSeq" id="WP_256091747.1">
    <property type="nucleotide sequence ID" value="NZ_FMCW01000003.1"/>
</dbReference>
<feature type="transmembrane region" description="Helical" evidence="2">
    <location>
        <begin position="335"/>
        <end position="351"/>
    </location>
</feature>
<organism evidence="4 5">
    <name type="scientific">Micromonospora haikouensis</name>
    <dbReference type="NCBI Taxonomy" id="686309"/>
    <lineage>
        <taxon>Bacteria</taxon>
        <taxon>Bacillati</taxon>
        <taxon>Actinomycetota</taxon>
        <taxon>Actinomycetes</taxon>
        <taxon>Micromonosporales</taxon>
        <taxon>Micromonosporaceae</taxon>
        <taxon>Micromonospora</taxon>
    </lineage>
</organism>
<gene>
    <name evidence="4" type="ORF">GA0070558_10313</name>
</gene>
<name>A0A1C4UBY3_9ACTN</name>
<evidence type="ECO:0000313" key="4">
    <source>
        <dbReference type="EMBL" id="SCE69174.1"/>
    </source>
</evidence>
<proteinExistence type="predicted"/>
<sequence length="616" mass="66357">MTTNQSGRPDGEAGGGGGGSPAQGAREERRAGAAATRRGRWTDAAAVLSFALIAFWVTLRFWLNPAHGVRDNRSDQALFEWMLAHGARVVTDFAYPFGSDRMNVPDSVNLMANTSVLSISLPMTPITVLFGPRTAFLVFLTGGMIATATAWYFVLSRVLIGARGPAWLGAGFCAFAPAMVSHANAHPNIVSQFVVPLIVWRTLRLADGGRWLRNGVLLGLVIVWQAFINLEILLMTAIGLGVVVAALALGRPDLRRQARPFLAGLAVAAVLAAALLAYPLYVQFFGPGAYEGLSRLIRGYRTDLAAFTAFARESVAGNPEANRELVKNPTEENGFFGWPLVVLVGAIVWWLRRSPVVLGLAAVGLLFAVLSLGREIQFEGRATGVAGPWAALEDLPILHSVVPTRWALATVPIVGVLLALGADRARRLARDHPAARPQIRFATATVLTMALLPAFPTPLPSARLDPVPEFVTSGAWRPYVAGGRSVVTLPLPDTDYPDPLRWSAATGLDLPLARGYFLGPDTRPRAPEGRIALFTAPPRPTSSFFITIRRTGQVPPVTPLTRVSAVDDLRYWRAGVVVLGPHEHADALRRGMTELTGIRPTYTGGAWVWDVRPLTN</sequence>
<feature type="transmembrane region" description="Helical" evidence="2">
    <location>
        <begin position="261"/>
        <end position="281"/>
    </location>
</feature>
<dbReference type="EMBL" id="FMCW01000003">
    <property type="protein sequence ID" value="SCE69174.1"/>
    <property type="molecule type" value="Genomic_DNA"/>
</dbReference>
<protein>
    <recommendedName>
        <fullName evidence="3">DUF6311 domain-containing protein</fullName>
    </recommendedName>
</protein>
<feature type="transmembrane region" description="Helical" evidence="2">
    <location>
        <begin position="233"/>
        <end position="249"/>
    </location>
</feature>
<dbReference type="Pfam" id="PF19830">
    <property type="entry name" value="DUF6311"/>
    <property type="match status" value="1"/>
</dbReference>
<dbReference type="InterPro" id="IPR046278">
    <property type="entry name" value="DUF6311"/>
</dbReference>
<evidence type="ECO:0000256" key="1">
    <source>
        <dbReference type="SAM" id="MobiDB-lite"/>
    </source>
</evidence>
<dbReference type="AlphaFoldDB" id="A0A1C4UBY3"/>
<feature type="transmembrane region" description="Helical" evidence="2">
    <location>
        <begin position="358"/>
        <end position="377"/>
    </location>
</feature>
<feature type="domain" description="DUF6311" evidence="3">
    <location>
        <begin position="143"/>
        <end position="388"/>
    </location>
</feature>
<feature type="transmembrane region" description="Helical" evidence="2">
    <location>
        <begin position="136"/>
        <end position="155"/>
    </location>
</feature>
<evidence type="ECO:0000256" key="2">
    <source>
        <dbReference type="SAM" id="Phobius"/>
    </source>
</evidence>
<feature type="transmembrane region" description="Helical" evidence="2">
    <location>
        <begin position="211"/>
        <end position="227"/>
    </location>
</feature>
<feature type="compositionally biased region" description="Gly residues" evidence="1">
    <location>
        <begin position="12"/>
        <end position="21"/>
    </location>
</feature>
<reference evidence="4 5" key="1">
    <citation type="submission" date="2016-06" db="EMBL/GenBank/DDBJ databases">
        <authorList>
            <person name="Kjaerup R.B."/>
            <person name="Dalgaard T.S."/>
            <person name="Juul-Madsen H.R."/>
        </authorList>
    </citation>
    <scope>NUCLEOTIDE SEQUENCE [LARGE SCALE GENOMIC DNA]</scope>
    <source>
        <strain evidence="4 5">DSM 45626</strain>
    </source>
</reference>
<keyword evidence="2" id="KW-0472">Membrane</keyword>
<feature type="region of interest" description="Disordered" evidence="1">
    <location>
        <begin position="1"/>
        <end position="36"/>
    </location>
</feature>
<keyword evidence="2" id="KW-1133">Transmembrane helix</keyword>
<keyword evidence="2" id="KW-0812">Transmembrane</keyword>
<feature type="transmembrane region" description="Helical" evidence="2">
    <location>
        <begin position="397"/>
        <end position="420"/>
    </location>
</feature>
<evidence type="ECO:0000313" key="5">
    <source>
        <dbReference type="Proteomes" id="UP000199375"/>
    </source>
</evidence>
<accession>A0A1C4UBY3</accession>
<dbReference type="Proteomes" id="UP000199375">
    <property type="component" value="Unassembled WGS sequence"/>
</dbReference>
<feature type="transmembrane region" description="Helical" evidence="2">
    <location>
        <begin position="44"/>
        <end position="63"/>
    </location>
</feature>